<feature type="domain" description="DOD-type homing endonuclease" evidence="1">
    <location>
        <begin position="33"/>
        <end position="175"/>
    </location>
</feature>
<evidence type="ECO:0000313" key="2">
    <source>
        <dbReference type="EMBL" id="PIS38990.1"/>
    </source>
</evidence>
<dbReference type="AlphaFoldDB" id="A0A2M6T0Z4"/>
<accession>A0A2M6T0Z4</accession>
<proteinExistence type="predicted"/>
<dbReference type="InterPro" id="IPR027434">
    <property type="entry name" value="Homing_endonucl"/>
</dbReference>
<gene>
    <name evidence="2" type="ORF">COT34_00865</name>
</gene>
<dbReference type="Gene3D" id="3.10.28.10">
    <property type="entry name" value="Homing endonucleases"/>
    <property type="match status" value="1"/>
</dbReference>
<protein>
    <recommendedName>
        <fullName evidence="1">DOD-type homing endonuclease domain-containing protein</fullName>
    </recommendedName>
</protein>
<sequence>MQTEFKIDPRGGHNRYNCNFDFFKHWTDEMAYVLGFLYADGDITDAISSRTQYIEFSSTDKDILKEIKVVMNSGHPLFLRPAHLVKHRNGIYKSNNSFIFRIGSRTMFNDLIELGVTPHKSKTIIFPSSIPEEYLRHFVRGYFDGDGCVYFRQLRSTTKPLMVKGLSIIFTSGSFLFLEKLEEIIRNRLILNHRGVHRNNRAFQLRYYTRDSIKIFKFLYKSCPKHLCLRRKFNIFNNYFNLSKRNIDFDVNRILKNYSESN</sequence>
<dbReference type="SUPFAM" id="SSF55608">
    <property type="entry name" value="Homing endonucleases"/>
    <property type="match status" value="2"/>
</dbReference>
<dbReference type="EMBL" id="PEYE01000014">
    <property type="protein sequence ID" value="PIS38990.1"/>
    <property type="molecule type" value="Genomic_DNA"/>
</dbReference>
<organism evidence="2 3">
    <name type="scientific">Candidatus Nealsonbacteria bacterium CG08_land_8_20_14_0_20_43_11</name>
    <dbReference type="NCBI Taxonomy" id="1974706"/>
    <lineage>
        <taxon>Bacteria</taxon>
        <taxon>Candidatus Nealsoniibacteriota</taxon>
    </lineage>
</organism>
<evidence type="ECO:0000313" key="3">
    <source>
        <dbReference type="Proteomes" id="UP000229390"/>
    </source>
</evidence>
<dbReference type="InterPro" id="IPR004042">
    <property type="entry name" value="Intein_endonuc_central"/>
</dbReference>
<dbReference type="InterPro" id="IPR004860">
    <property type="entry name" value="LAGLIDADG_dom"/>
</dbReference>
<dbReference type="PROSITE" id="PS50819">
    <property type="entry name" value="INTEIN_ENDONUCLEASE"/>
    <property type="match status" value="1"/>
</dbReference>
<evidence type="ECO:0000259" key="1">
    <source>
        <dbReference type="PROSITE" id="PS50819"/>
    </source>
</evidence>
<dbReference type="Pfam" id="PF14528">
    <property type="entry name" value="LAGLIDADG_3"/>
    <property type="match status" value="1"/>
</dbReference>
<reference evidence="3" key="1">
    <citation type="submission" date="2017-09" db="EMBL/GenBank/DDBJ databases">
        <title>Depth-based differentiation of microbial function through sediment-hosted aquifers and enrichment of novel symbionts in the deep terrestrial subsurface.</title>
        <authorList>
            <person name="Probst A.J."/>
            <person name="Ladd B."/>
            <person name="Jarett J.K."/>
            <person name="Geller-Mcgrath D.E."/>
            <person name="Sieber C.M.K."/>
            <person name="Emerson J.B."/>
            <person name="Anantharaman K."/>
            <person name="Thomas B.C."/>
            <person name="Malmstrom R."/>
            <person name="Stieglmeier M."/>
            <person name="Klingl A."/>
            <person name="Woyke T."/>
            <person name="Ryan C.M."/>
            <person name="Banfield J.F."/>
        </authorList>
    </citation>
    <scope>NUCLEOTIDE SEQUENCE [LARGE SCALE GENOMIC DNA]</scope>
</reference>
<dbReference type="Proteomes" id="UP000229390">
    <property type="component" value="Unassembled WGS sequence"/>
</dbReference>
<dbReference type="GO" id="GO:0004519">
    <property type="term" value="F:endonuclease activity"/>
    <property type="evidence" value="ECO:0007669"/>
    <property type="project" value="InterPro"/>
</dbReference>
<comment type="caution">
    <text evidence="2">The sequence shown here is derived from an EMBL/GenBank/DDBJ whole genome shotgun (WGS) entry which is preliminary data.</text>
</comment>
<name>A0A2M6T0Z4_9BACT</name>